<feature type="compositionally biased region" description="Basic and acidic residues" evidence="1">
    <location>
        <begin position="301"/>
        <end position="310"/>
    </location>
</feature>
<keyword evidence="3" id="KW-1185">Reference proteome</keyword>
<evidence type="ECO:0000256" key="1">
    <source>
        <dbReference type="SAM" id="MobiDB-lite"/>
    </source>
</evidence>
<feature type="compositionally biased region" description="Polar residues" evidence="1">
    <location>
        <begin position="462"/>
        <end position="473"/>
    </location>
</feature>
<dbReference type="AlphaFoldDB" id="A0A163X8R3"/>
<feature type="compositionally biased region" description="Basic and acidic residues" evidence="1">
    <location>
        <begin position="34"/>
        <end position="55"/>
    </location>
</feature>
<accession>A0A163X8R3</accession>
<feature type="region of interest" description="Disordered" evidence="1">
    <location>
        <begin position="301"/>
        <end position="341"/>
    </location>
</feature>
<evidence type="ECO:0000313" key="2">
    <source>
        <dbReference type="EMBL" id="KZE77497.1"/>
    </source>
</evidence>
<feature type="compositionally biased region" description="Basic and acidic residues" evidence="1">
    <location>
        <begin position="320"/>
        <end position="336"/>
    </location>
</feature>
<protein>
    <submittedName>
        <fullName evidence="2">Uncharacterized protein</fullName>
    </submittedName>
</protein>
<gene>
    <name evidence="2" type="ORF">AV926_14070</name>
</gene>
<reference evidence="2 3" key="1">
    <citation type="submission" date="2016-01" db="EMBL/GenBank/DDBJ databases">
        <title>Whole genome sequencing of Myroides marinus L41.</title>
        <authorList>
            <person name="Hong K.W."/>
        </authorList>
    </citation>
    <scope>NUCLEOTIDE SEQUENCE [LARGE SCALE GENOMIC DNA]</scope>
    <source>
        <strain evidence="2 3">L41</strain>
    </source>
</reference>
<dbReference type="OrthoDB" id="1452554at2"/>
<feature type="region of interest" description="Disordered" evidence="1">
    <location>
        <begin position="462"/>
        <end position="482"/>
    </location>
</feature>
<feature type="region of interest" description="Disordered" evidence="1">
    <location>
        <begin position="28"/>
        <end position="55"/>
    </location>
</feature>
<dbReference type="EMBL" id="LQNU01000070">
    <property type="protein sequence ID" value="KZE77497.1"/>
    <property type="molecule type" value="Genomic_DNA"/>
</dbReference>
<sequence length="482" mass="54729">MAGNSSSAYAAAKPSSFNLADTIAQQDKLNLAHQDQKRQEQQLEQQRKDKQFDRDEKLRERLLKSIQNYDTGSSSLNELQSRIIMQAVNRKGEIYNKLRNGNIGDEERIKLEMENMNLDSLPANLKVATQNFTKMNNEYMEGVKNGSLFRNLDFERKVLNGFENYLGGIDENGFPLVGFKDIDGDGKMDLMPWDNLKDGIGVWEFQPKLNYDEMISKMSKGIGTVKTKDREGYDVITEKGIPLDIAQVSAKSLMYDPEGNIKDFTKSRLRELGYDYKNVNEDILKGIERDVTERILNSKDRESLRERDTTSEQGALNRAQSERHFRASQVKEEKSGLGEAVEPTKATWGSHYKELAKDVRSIPITGKVSLDAVSVKEQGKNKTYSNVTIDNYSYTKDGKMVISGSYPEGKTTRSLVGLNAWSDDKVTVAENKKMKTIVSKETESRIAKMLNTTTDELKQRANYTSKNMSNELPNYNDELPDF</sequence>
<dbReference type="RefSeq" id="WP_052243508.1">
    <property type="nucleotide sequence ID" value="NZ_JWJO01000012.1"/>
</dbReference>
<organism evidence="2 3">
    <name type="scientific">Myroides marinus</name>
    <dbReference type="NCBI Taxonomy" id="703342"/>
    <lineage>
        <taxon>Bacteria</taxon>
        <taxon>Pseudomonadati</taxon>
        <taxon>Bacteroidota</taxon>
        <taxon>Flavobacteriia</taxon>
        <taxon>Flavobacteriales</taxon>
        <taxon>Flavobacteriaceae</taxon>
        <taxon>Myroides</taxon>
    </lineage>
</organism>
<proteinExistence type="predicted"/>
<name>A0A163X8R3_9FLAO</name>
<dbReference type="Proteomes" id="UP000076630">
    <property type="component" value="Unassembled WGS sequence"/>
</dbReference>
<comment type="caution">
    <text evidence="2">The sequence shown here is derived from an EMBL/GenBank/DDBJ whole genome shotgun (WGS) entry which is preliminary data.</text>
</comment>
<evidence type="ECO:0000313" key="3">
    <source>
        <dbReference type="Proteomes" id="UP000076630"/>
    </source>
</evidence>